<feature type="domain" description="PNT" evidence="2">
    <location>
        <begin position="117"/>
        <end position="204"/>
    </location>
</feature>
<dbReference type="GeneID" id="9807838"/>
<evidence type="ECO:0000259" key="2">
    <source>
        <dbReference type="PROSITE" id="PS51433"/>
    </source>
</evidence>
<comment type="caution">
    <text evidence="3">The sequence shown here is derived from an EMBL/GenBank/DDBJ whole genome shotgun (WGS) entry which is preliminary data.</text>
</comment>
<dbReference type="InterPro" id="IPR003118">
    <property type="entry name" value="Pointed_dom"/>
</dbReference>
<evidence type="ECO:0000313" key="3">
    <source>
        <dbReference type="EMBL" id="KAF1749083.1"/>
    </source>
</evidence>
<dbReference type="SUPFAM" id="SSF47769">
    <property type="entry name" value="SAM/Pointed domain"/>
    <property type="match status" value="1"/>
</dbReference>
<gene>
    <name evidence="3" type="ORF">GCK72_025550</name>
</gene>
<dbReference type="PROSITE" id="PS51433">
    <property type="entry name" value="PNT"/>
    <property type="match status" value="1"/>
</dbReference>
<evidence type="ECO:0000313" key="4">
    <source>
        <dbReference type="Proteomes" id="UP000483820"/>
    </source>
</evidence>
<dbReference type="SMART" id="SM00251">
    <property type="entry name" value="SAM_PNT"/>
    <property type="match status" value="1"/>
</dbReference>
<dbReference type="Proteomes" id="UP000483820">
    <property type="component" value="Chromosome X"/>
</dbReference>
<dbReference type="CTD" id="9807838"/>
<feature type="region of interest" description="Disordered" evidence="1">
    <location>
        <begin position="1"/>
        <end position="25"/>
    </location>
</feature>
<dbReference type="RefSeq" id="XP_003106154.2">
    <property type="nucleotide sequence ID" value="XM_003106106.2"/>
</dbReference>
<dbReference type="CDD" id="cd08757">
    <property type="entry name" value="SAM_PNT_ESE"/>
    <property type="match status" value="1"/>
</dbReference>
<dbReference type="EMBL" id="WUAV01000006">
    <property type="protein sequence ID" value="KAF1749083.1"/>
    <property type="molecule type" value="Genomic_DNA"/>
</dbReference>
<accession>A0A6A5G2Q9</accession>
<feature type="compositionally biased region" description="Acidic residues" evidence="1">
    <location>
        <begin position="9"/>
        <end position="18"/>
    </location>
</feature>
<dbReference type="Gene3D" id="1.10.150.50">
    <property type="entry name" value="Transcription Factor, Ets-1"/>
    <property type="match status" value="1"/>
</dbReference>
<dbReference type="KEGG" id="crq:GCK72_025550"/>
<dbReference type="InterPro" id="IPR013761">
    <property type="entry name" value="SAM/pointed_sf"/>
</dbReference>
<proteinExistence type="predicted"/>
<dbReference type="Pfam" id="PF02198">
    <property type="entry name" value="SAM_PNT"/>
    <property type="match status" value="1"/>
</dbReference>
<evidence type="ECO:0000256" key="1">
    <source>
        <dbReference type="SAM" id="MobiDB-lite"/>
    </source>
</evidence>
<reference evidence="3 4" key="1">
    <citation type="submission" date="2019-12" db="EMBL/GenBank/DDBJ databases">
        <title>Chromosome-level assembly of the Caenorhabditis remanei genome.</title>
        <authorList>
            <person name="Teterina A.A."/>
            <person name="Willis J.H."/>
            <person name="Phillips P.C."/>
        </authorList>
    </citation>
    <scope>NUCLEOTIDE SEQUENCE [LARGE SCALE GENOMIC DNA]</scope>
    <source>
        <strain evidence="3 4">PX506</strain>
        <tissue evidence="3">Whole organism</tissue>
    </source>
</reference>
<dbReference type="GO" id="GO:0043565">
    <property type="term" value="F:sequence-specific DNA binding"/>
    <property type="evidence" value="ECO:0007669"/>
    <property type="project" value="InterPro"/>
</dbReference>
<dbReference type="FunFam" id="1.10.150.50:FF:000118">
    <property type="entry name" value="Protein CBR-TAG-97"/>
    <property type="match status" value="1"/>
</dbReference>
<organism evidence="3 4">
    <name type="scientific">Caenorhabditis remanei</name>
    <name type="common">Caenorhabditis vulgaris</name>
    <dbReference type="NCBI Taxonomy" id="31234"/>
    <lineage>
        <taxon>Eukaryota</taxon>
        <taxon>Metazoa</taxon>
        <taxon>Ecdysozoa</taxon>
        <taxon>Nematoda</taxon>
        <taxon>Chromadorea</taxon>
        <taxon>Rhabditida</taxon>
        <taxon>Rhabditina</taxon>
        <taxon>Rhabditomorpha</taxon>
        <taxon>Rhabditoidea</taxon>
        <taxon>Rhabditidae</taxon>
        <taxon>Peloderinae</taxon>
        <taxon>Caenorhabditis</taxon>
    </lineage>
</organism>
<sequence length="216" mass="24067">MRKYVSGTGDDEEEDTSDLEQSNSPALACPAPIFAPAPQRASWTASIPSPQQTTFTCSTFSSSGPSAFTAVSPTNPANSLTTSTATIYDRLMCIPKLLQEISNNKILRTRMNNTAYKPIPNNEKVDLARFRVKDPNEWLVDDVVAWMLDVAKRHGIPFEEMNMHKFSTLSGQEMSVMTEQCFIERDPVFGNLIYSEFRKTVNNSGEQNVQVCKQAV</sequence>
<name>A0A6A5G2Q9_CAERE</name>
<protein>
    <recommendedName>
        <fullName evidence="2">PNT domain-containing protein</fullName>
    </recommendedName>
</protein>
<dbReference type="AlphaFoldDB" id="A0A6A5G2Q9"/>